<comment type="caution">
    <text evidence="2">The sequence shown here is derived from an EMBL/GenBank/DDBJ whole genome shotgun (WGS) entry which is preliminary data.</text>
</comment>
<dbReference type="Proteomes" id="UP001163046">
    <property type="component" value="Unassembled WGS sequence"/>
</dbReference>
<feature type="compositionally biased region" description="Basic and acidic residues" evidence="1">
    <location>
        <begin position="99"/>
        <end position="108"/>
    </location>
</feature>
<accession>A0A9X0D7H8</accession>
<name>A0A9X0D7H8_9CNID</name>
<evidence type="ECO:0000256" key="1">
    <source>
        <dbReference type="SAM" id="MobiDB-lite"/>
    </source>
</evidence>
<feature type="region of interest" description="Disordered" evidence="1">
    <location>
        <begin position="83"/>
        <end position="133"/>
    </location>
</feature>
<proteinExistence type="predicted"/>
<sequence>MRIKVGDTVLCKQERKNSLTPIFEPVPMVVIGIKGDMITAKNNQRIRTRNYADWKLLKNGCRQSFPCDESDDEDAFDLDAVPADECRQGAEEPSEDRDPEQRHVTCDRPRRKPRPPRTPDIRTLFVINTKRDC</sequence>
<evidence type="ECO:0000313" key="2">
    <source>
        <dbReference type="EMBL" id="KAJ7389411.1"/>
    </source>
</evidence>
<evidence type="ECO:0000313" key="3">
    <source>
        <dbReference type="Proteomes" id="UP001163046"/>
    </source>
</evidence>
<organism evidence="2 3">
    <name type="scientific">Desmophyllum pertusum</name>
    <dbReference type="NCBI Taxonomy" id="174260"/>
    <lineage>
        <taxon>Eukaryota</taxon>
        <taxon>Metazoa</taxon>
        <taxon>Cnidaria</taxon>
        <taxon>Anthozoa</taxon>
        <taxon>Hexacorallia</taxon>
        <taxon>Scleractinia</taxon>
        <taxon>Caryophylliina</taxon>
        <taxon>Caryophylliidae</taxon>
        <taxon>Desmophyllum</taxon>
    </lineage>
</organism>
<gene>
    <name evidence="2" type="ORF">OS493_031655</name>
</gene>
<protein>
    <submittedName>
        <fullName evidence="2">Uncharacterized protein</fullName>
    </submittedName>
</protein>
<keyword evidence="3" id="KW-1185">Reference proteome</keyword>
<dbReference type="OrthoDB" id="5969539at2759"/>
<dbReference type="EMBL" id="MU825433">
    <property type="protein sequence ID" value="KAJ7389411.1"/>
    <property type="molecule type" value="Genomic_DNA"/>
</dbReference>
<reference evidence="2" key="1">
    <citation type="submission" date="2023-01" db="EMBL/GenBank/DDBJ databases">
        <title>Genome assembly of the deep-sea coral Lophelia pertusa.</title>
        <authorList>
            <person name="Herrera S."/>
            <person name="Cordes E."/>
        </authorList>
    </citation>
    <scope>NUCLEOTIDE SEQUENCE</scope>
    <source>
        <strain evidence="2">USNM1676648</strain>
        <tissue evidence="2">Polyp</tissue>
    </source>
</reference>
<dbReference type="AlphaFoldDB" id="A0A9X0D7H8"/>